<organism evidence="5 6">
    <name type="scientific">Intestinimonas butyriciproducens</name>
    <dbReference type="NCBI Taxonomy" id="1297617"/>
    <lineage>
        <taxon>Bacteria</taxon>
        <taxon>Bacillati</taxon>
        <taxon>Bacillota</taxon>
        <taxon>Clostridia</taxon>
        <taxon>Eubacteriales</taxon>
        <taxon>Intestinimonas</taxon>
    </lineage>
</organism>
<feature type="domain" description="SLH" evidence="4">
    <location>
        <begin position="973"/>
        <end position="1036"/>
    </location>
</feature>
<feature type="domain" description="SLH" evidence="4">
    <location>
        <begin position="1037"/>
        <end position="1095"/>
    </location>
</feature>
<name>A0A0S2W5Q1_9FIRM</name>
<dbReference type="PATRIC" id="fig|1297617.4.peg.2320"/>
<keyword evidence="3" id="KW-0732">Signal</keyword>
<dbReference type="SMART" id="SM00635">
    <property type="entry name" value="BID_2"/>
    <property type="match status" value="4"/>
</dbReference>
<dbReference type="Gene3D" id="2.60.40.1080">
    <property type="match status" value="4"/>
</dbReference>
<dbReference type="eggNOG" id="COG5492">
    <property type="taxonomic scope" value="Bacteria"/>
</dbReference>
<dbReference type="InterPro" id="IPR008964">
    <property type="entry name" value="Invasin/intimin_cell_adhesion"/>
</dbReference>
<evidence type="ECO:0000256" key="3">
    <source>
        <dbReference type="SAM" id="SignalP"/>
    </source>
</evidence>
<dbReference type="STRING" id="1297617.IB211_02252"/>
<dbReference type="PANTHER" id="PTHR43308:SF5">
    <property type="entry name" value="S-LAYER PROTEIN _ PEPTIDOGLYCAN ENDO-BETA-N-ACETYLGLUCOSAMINIDASE"/>
    <property type="match status" value="1"/>
</dbReference>
<feature type="signal peptide" evidence="3">
    <location>
        <begin position="1"/>
        <end position="28"/>
    </location>
</feature>
<dbReference type="RefSeq" id="WP_058118065.1">
    <property type="nucleotide sequence ID" value="NZ_CP011307.1"/>
</dbReference>
<dbReference type="Pfam" id="PF02368">
    <property type="entry name" value="Big_2"/>
    <property type="match status" value="3"/>
</dbReference>
<dbReference type="PROSITE" id="PS51272">
    <property type="entry name" value="SLH"/>
    <property type="match status" value="3"/>
</dbReference>
<dbReference type="EMBL" id="CP011307">
    <property type="protein sequence ID" value="ALP94643.1"/>
    <property type="molecule type" value="Genomic_DNA"/>
</dbReference>
<dbReference type="InterPro" id="IPR001119">
    <property type="entry name" value="SLH_dom"/>
</dbReference>
<dbReference type="Proteomes" id="UP000064844">
    <property type="component" value="Chromosome"/>
</dbReference>
<feature type="region of interest" description="Disordered" evidence="2">
    <location>
        <begin position="238"/>
        <end position="257"/>
    </location>
</feature>
<feature type="domain" description="SLH" evidence="4">
    <location>
        <begin position="1100"/>
        <end position="1155"/>
    </location>
</feature>
<evidence type="ECO:0000256" key="1">
    <source>
        <dbReference type="ARBA" id="ARBA00022737"/>
    </source>
</evidence>
<reference evidence="5 6" key="1">
    <citation type="journal article" date="2015" name="Nat. Commun.">
        <title>Production of butyrate from lysine and the Amadori product fructoselysine by a human gut commensal.</title>
        <authorList>
            <person name="Bui T.P."/>
            <person name="Ritari J."/>
            <person name="Boeren S."/>
            <person name="de Waard P."/>
            <person name="Plugge C.M."/>
            <person name="de Vos W.M."/>
        </authorList>
    </citation>
    <scope>NUCLEOTIDE SEQUENCE [LARGE SCALE GENOMIC DNA]</scope>
    <source>
        <strain evidence="5 6">AF211</strain>
    </source>
</reference>
<dbReference type="PANTHER" id="PTHR43308">
    <property type="entry name" value="OUTER MEMBRANE PROTEIN ALPHA-RELATED"/>
    <property type="match status" value="1"/>
</dbReference>
<dbReference type="KEGG" id="ibu:IB211_02252"/>
<sequence length="1155" mass="121642">MQTKMLSRFLSVLLVLALTAGLVPAAWAAGGVPSESGRDSSDWSLFPSARVDGVTLDRDSLSLEVGRHETLHATVSPSSAFDQDLSWYSSNTGVAEVSNGRVTALSPGEADITVTTDDGGFTASCHVIVTAAVPVTGVRLDRTELTLTKDGESATLKATVSPSDAADQNVFWTVDDSGVISVDQSGKVTAVGNGAGTVTVTTADGGFTAYCTVRVQFPSAPPTLSLNKTSLSLTTGSSETLSATTVPEGTRVSWSSSNNKVASVDQSGKVTAVGTGTATITAIPEGGAGATCAVTVSDPSYLTLSKTELSVMFGKTASLSVSNLPDGASVSWSAAEKNIVSLSPSGTGNANCTVKGVTAGKSVTVTAVVTDRRGNRLAAPACTVTVTAASAPDITSSVASGGSVTFDESKFNSACTEVYGNKLNYVTFTLPSSSRGTLYYNYSNGTYDQKVSESTKYYYGGGVFKSALSKVSFVAEPDYSGKVTISYSAVDTSGYSYTGAVAITVSEPTGSIEFSGAQNEVIPFDAGDFNALSKEITGYGLDYVHFTLPSSGKGTLYYRYDNGDYDKKVSSSAAYYYDDSPYLEDVSFVPARNWSGTLTIPFTARDTKRNSFSGTVEITVSRTADDIMYSVDRNGSVAFDAGDFNSFSRSATGSSLDYVEFTLPSSNKGTLYYNYDDGDYDEKVSSSKRYYRNQRPYLENITFVPARNYTGTVAIPFQGSSADSDSFSGTIRVTVGGGDSGDIEYSAAVNSPITLSSDDFNDYCKDETGKSLSYVQFTLPATSRGILYYDYDDGDYDKKVSASTEYFLSKSPYLEQVTFVPAKNYTGTAIIDFTGESTGGKAFSGSLLLSFATVKDPGVIYYTTDAQEVTFRSSDFSSACDKRGGAGLASVVFQRPPESAGRLYYNYGSPTSYGGLVDDDTAYEVDGSPSISRISFVPKAGFSGTVTIAYTGTDESGSTYTGYVQIGVTPSSSSSYFTDMGRYSWAAESVDYLYENGITTGVGATTYHPDGLITRGDFVLMLSRAFRFSVSGGDNFKDVPAESYYAQAISSAKALGIAQGGSDGRFNPSASLTREDAMVLLQRTLNRTGHGIDDASASYLNRFSDGKSVSSYAQGSVAALVQAGVIQGDDAGNLNPKGSLTRAEMAVILHRVLTL</sequence>
<evidence type="ECO:0000313" key="5">
    <source>
        <dbReference type="EMBL" id="ALP94643.1"/>
    </source>
</evidence>
<dbReference type="Pfam" id="PF00395">
    <property type="entry name" value="SLH"/>
    <property type="match status" value="3"/>
</dbReference>
<keyword evidence="6" id="KW-1185">Reference proteome</keyword>
<proteinExistence type="predicted"/>
<accession>A0A0S2W5Q1</accession>
<keyword evidence="1" id="KW-0677">Repeat</keyword>
<dbReference type="AlphaFoldDB" id="A0A0S2W5Q1"/>
<dbReference type="InterPro" id="IPR003343">
    <property type="entry name" value="Big_2"/>
</dbReference>
<feature type="chain" id="PRO_5006606359" description="SLH domain-containing protein" evidence="3">
    <location>
        <begin position="29"/>
        <end position="1155"/>
    </location>
</feature>
<reference evidence="6" key="2">
    <citation type="submission" date="2015-04" db="EMBL/GenBank/DDBJ databases">
        <title>A butyrogenic pathway from the amino acid lysine in a human gut commensal.</title>
        <authorList>
            <person name="de Vos W.M."/>
            <person name="Bui N.T.P."/>
            <person name="Plugge C.M."/>
            <person name="Ritari J."/>
        </authorList>
    </citation>
    <scope>NUCLEOTIDE SEQUENCE [LARGE SCALE GENOMIC DNA]</scope>
    <source>
        <strain evidence="6">AF211</strain>
    </source>
</reference>
<gene>
    <name evidence="5" type="ORF">IB211_02252</name>
</gene>
<protein>
    <recommendedName>
        <fullName evidence="4">SLH domain-containing protein</fullName>
    </recommendedName>
</protein>
<evidence type="ECO:0000256" key="2">
    <source>
        <dbReference type="SAM" id="MobiDB-lite"/>
    </source>
</evidence>
<dbReference type="InterPro" id="IPR051465">
    <property type="entry name" value="Cell_Envelope_Struct_Comp"/>
</dbReference>
<evidence type="ECO:0000259" key="4">
    <source>
        <dbReference type="PROSITE" id="PS51272"/>
    </source>
</evidence>
<evidence type="ECO:0000313" key="6">
    <source>
        <dbReference type="Proteomes" id="UP000064844"/>
    </source>
</evidence>
<dbReference type="SUPFAM" id="SSF49373">
    <property type="entry name" value="Invasin/intimin cell-adhesion fragments"/>
    <property type="match status" value="3"/>
</dbReference>